<dbReference type="EMBL" id="JACIFF010000001">
    <property type="protein sequence ID" value="MBB4078065.1"/>
    <property type="molecule type" value="Genomic_DNA"/>
</dbReference>
<dbReference type="Pfam" id="PF00106">
    <property type="entry name" value="adh_short"/>
    <property type="match status" value="1"/>
</dbReference>
<dbReference type="GO" id="GO:0016616">
    <property type="term" value="F:oxidoreductase activity, acting on the CH-OH group of donors, NAD or NADP as acceptor"/>
    <property type="evidence" value="ECO:0007669"/>
    <property type="project" value="UniProtKB-ARBA"/>
</dbReference>
<dbReference type="PANTHER" id="PTHR42901:SF1">
    <property type="entry name" value="ALCOHOL DEHYDROGENASE"/>
    <property type="match status" value="1"/>
</dbReference>
<proteinExistence type="inferred from homology"/>
<dbReference type="Pfam" id="PF14559">
    <property type="entry name" value="TPR_19"/>
    <property type="match status" value="1"/>
</dbReference>
<sequence length="728" mass="80594">MIGLAFAYTQDDAPTAARLEAALAGEASCTHLSVGRGNDEAVLSDLLGPITSDIVLLVSDRFLTNPNCMLRAESLFQPNRSLLPILIEQAEYADTDGTLVRGETKLSSRSDQMHYISHWHDRYIELRRDTDTYAEADRASFERYLRKIRETSVTVSSVVEKLGRSGMKSYRALEENHFRTLIDYVRRNNQTPMTPTTPPVGTTSRDPIQQSWRLADDGDHEAALSLLDSSRSQDPDNADLHYQYALMLALSSGKLQEARTELDALLEREPHHAEALFLSGELYESAGDYSAARTRWEQLSDLSPTFPRLNERLGTLLDEQFPEHSAEAAAYLRRAVKYEEAGADTLYRYAELLANKLGRRRKAVKMLRRAIRIDPGHAPAHYRLAVALFDAGKKTEARKNFAVATSLEPAYDTPVNQQAFYGAVTQEKPVQDASPLAALKENIAQLEAMLVARESSAPAPPPKSGAGKTVLISGATSGIGLATARRLAADGYRIAMIGRREDRLRTIGRKLAEEHQAEIHTITLDVRDRDGVGEAIASLPQEWQDIDILINNAGKAKGFDPIHAGSLDHWDEMIDVNLRGLLYLTRAVTPGMVKRSRGLVINVASTAGKEVYPNGNVYCATKHAVDALTYAMRLDLVKHGVKVGQICPAHVEETEFALVRFDGDAERAKIYQDFQPLRSSDVAEAIHFMVSQPAHVNILDLVLQGIQQASSTVVDRSGRDKYAPKEEE</sequence>
<dbReference type="FunFam" id="3.40.50.720:FF:000047">
    <property type="entry name" value="NADP-dependent L-serine/L-allo-threonine dehydrogenase"/>
    <property type="match status" value="1"/>
</dbReference>
<organism evidence="4 5">
    <name type="scientific">Neolewinella aquimaris</name>
    <dbReference type="NCBI Taxonomy" id="1835722"/>
    <lineage>
        <taxon>Bacteria</taxon>
        <taxon>Pseudomonadati</taxon>
        <taxon>Bacteroidota</taxon>
        <taxon>Saprospiria</taxon>
        <taxon>Saprospirales</taxon>
        <taxon>Lewinellaceae</taxon>
        <taxon>Neolewinella</taxon>
    </lineage>
</organism>
<accession>A0A840E320</accession>
<feature type="repeat" description="TPR" evidence="3">
    <location>
        <begin position="273"/>
        <end position="306"/>
    </location>
</feature>
<dbReference type="Proteomes" id="UP000576209">
    <property type="component" value="Unassembled WGS sequence"/>
</dbReference>
<reference evidence="4 5" key="1">
    <citation type="submission" date="2020-08" db="EMBL/GenBank/DDBJ databases">
        <title>Genomic Encyclopedia of Type Strains, Phase IV (KMG-IV): sequencing the most valuable type-strain genomes for metagenomic binning, comparative biology and taxonomic classification.</title>
        <authorList>
            <person name="Goeker M."/>
        </authorList>
    </citation>
    <scope>NUCLEOTIDE SEQUENCE [LARGE SCALE GENOMIC DNA]</scope>
    <source>
        <strain evidence="4 5">DSM 105137</strain>
    </source>
</reference>
<dbReference type="SUPFAM" id="SSF51735">
    <property type="entry name" value="NAD(P)-binding Rossmann-fold domains"/>
    <property type="match status" value="1"/>
</dbReference>
<comment type="similarity">
    <text evidence="1">Belongs to the short-chain dehydrogenases/reductases (SDR) family.</text>
</comment>
<keyword evidence="5" id="KW-1185">Reference proteome</keyword>
<name>A0A840E320_9BACT</name>
<dbReference type="PRINTS" id="PR00080">
    <property type="entry name" value="SDRFAMILY"/>
</dbReference>
<dbReference type="InterPro" id="IPR019734">
    <property type="entry name" value="TPR_rpt"/>
</dbReference>
<dbReference type="PROSITE" id="PS00061">
    <property type="entry name" value="ADH_SHORT"/>
    <property type="match status" value="1"/>
</dbReference>
<keyword evidence="3" id="KW-0802">TPR repeat</keyword>
<dbReference type="InterPro" id="IPR002347">
    <property type="entry name" value="SDR_fam"/>
</dbReference>
<dbReference type="Pfam" id="PF13432">
    <property type="entry name" value="TPR_16"/>
    <property type="match status" value="1"/>
</dbReference>
<dbReference type="SMART" id="SM00028">
    <property type="entry name" value="TPR"/>
    <property type="match status" value="3"/>
</dbReference>
<evidence type="ECO:0000256" key="3">
    <source>
        <dbReference type="PROSITE-ProRule" id="PRU00339"/>
    </source>
</evidence>
<dbReference type="Gene3D" id="1.25.40.10">
    <property type="entry name" value="Tetratricopeptide repeat domain"/>
    <property type="match status" value="1"/>
</dbReference>
<evidence type="ECO:0000313" key="5">
    <source>
        <dbReference type="Proteomes" id="UP000576209"/>
    </source>
</evidence>
<dbReference type="InterPro" id="IPR011990">
    <property type="entry name" value="TPR-like_helical_dom_sf"/>
</dbReference>
<dbReference type="AlphaFoldDB" id="A0A840E320"/>
<dbReference type="Gene3D" id="3.40.50.720">
    <property type="entry name" value="NAD(P)-binding Rossmann-like Domain"/>
    <property type="match status" value="1"/>
</dbReference>
<dbReference type="PROSITE" id="PS50005">
    <property type="entry name" value="TPR"/>
    <property type="match status" value="1"/>
</dbReference>
<protein>
    <submittedName>
        <fullName evidence="4">NADP-dependent 3-hydroxy acid dehydrogenase YdfG/Flp pilus assembly protein TadD</fullName>
    </submittedName>
</protein>
<evidence type="ECO:0000256" key="1">
    <source>
        <dbReference type="ARBA" id="ARBA00006484"/>
    </source>
</evidence>
<dbReference type="PANTHER" id="PTHR42901">
    <property type="entry name" value="ALCOHOL DEHYDROGENASE"/>
    <property type="match status" value="1"/>
</dbReference>
<keyword evidence="2" id="KW-0560">Oxidoreductase</keyword>
<evidence type="ECO:0000313" key="4">
    <source>
        <dbReference type="EMBL" id="MBB4078065.1"/>
    </source>
</evidence>
<evidence type="ECO:0000256" key="2">
    <source>
        <dbReference type="ARBA" id="ARBA00023002"/>
    </source>
</evidence>
<dbReference type="InterPro" id="IPR036291">
    <property type="entry name" value="NAD(P)-bd_dom_sf"/>
</dbReference>
<dbReference type="RefSeq" id="WP_183494296.1">
    <property type="nucleotide sequence ID" value="NZ_JACIFF010000001.1"/>
</dbReference>
<dbReference type="SUPFAM" id="SSF48452">
    <property type="entry name" value="TPR-like"/>
    <property type="match status" value="1"/>
</dbReference>
<gene>
    <name evidence="4" type="ORF">GGR28_000666</name>
</gene>
<dbReference type="InterPro" id="IPR020904">
    <property type="entry name" value="Sc_DH/Rdtase_CS"/>
</dbReference>
<dbReference type="PRINTS" id="PR00081">
    <property type="entry name" value="GDHRDH"/>
</dbReference>
<comment type="caution">
    <text evidence="4">The sequence shown here is derived from an EMBL/GenBank/DDBJ whole genome shotgun (WGS) entry which is preliminary data.</text>
</comment>